<comment type="catalytic activity">
    <reaction evidence="1 16">
        <text>(R)-pantothenate + ATP = (R)-4'-phosphopantothenate + ADP + H(+)</text>
        <dbReference type="Rhea" id="RHEA:16373"/>
        <dbReference type="ChEBI" id="CHEBI:10986"/>
        <dbReference type="ChEBI" id="CHEBI:15378"/>
        <dbReference type="ChEBI" id="CHEBI:29032"/>
        <dbReference type="ChEBI" id="CHEBI:30616"/>
        <dbReference type="ChEBI" id="CHEBI:456216"/>
        <dbReference type="EC" id="2.7.1.33"/>
    </reaction>
</comment>
<proteinExistence type="inferred from homology"/>
<keyword evidence="18" id="KW-1185">Reference proteome</keyword>
<evidence type="ECO:0000256" key="8">
    <source>
        <dbReference type="ARBA" id="ARBA00022679"/>
    </source>
</evidence>
<comment type="pathway">
    <text evidence="4 16">Cofactor biosynthesis; coenzyme A biosynthesis; CoA from (R)-pantothenate: step 1/5.</text>
</comment>
<dbReference type="HAMAP" id="MF_01274">
    <property type="entry name" value="Pantothen_kinase_3"/>
    <property type="match status" value="1"/>
</dbReference>
<keyword evidence="12 16" id="KW-0630">Potassium</keyword>
<dbReference type="Proteomes" id="UP000094147">
    <property type="component" value="Chromosome"/>
</dbReference>
<keyword evidence="7 16" id="KW-0963">Cytoplasm</keyword>
<evidence type="ECO:0000256" key="9">
    <source>
        <dbReference type="ARBA" id="ARBA00022741"/>
    </source>
</evidence>
<comment type="cofactor">
    <cofactor evidence="2">
        <name>K(+)</name>
        <dbReference type="ChEBI" id="CHEBI:29103"/>
    </cofactor>
</comment>
<dbReference type="OrthoDB" id="9781305at2"/>
<evidence type="ECO:0000256" key="10">
    <source>
        <dbReference type="ARBA" id="ARBA00022777"/>
    </source>
</evidence>
<comment type="function">
    <text evidence="16">Catalyzes the phosphorylation of pantothenate (Pan), the first step in CoA biosynthesis.</text>
</comment>
<comment type="subcellular location">
    <subcellularLocation>
        <location evidence="3 16">Cytoplasm</location>
    </subcellularLocation>
</comment>
<feature type="active site" description="Proton acceptor" evidence="16">
    <location>
        <position position="112"/>
    </location>
</feature>
<feature type="binding site" evidence="16">
    <location>
        <position position="135"/>
    </location>
    <ligand>
        <name>ATP</name>
        <dbReference type="ChEBI" id="CHEBI:30616"/>
    </ligand>
</feature>
<evidence type="ECO:0000256" key="13">
    <source>
        <dbReference type="ARBA" id="ARBA00022993"/>
    </source>
</evidence>
<feature type="binding site" evidence="16">
    <location>
        <position position="103"/>
    </location>
    <ligand>
        <name>substrate</name>
    </ligand>
</feature>
<dbReference type="Pfam" id="PF03309">
    <property type="entry name" value="Pan_kinase"/>
    <property type="match status" value="1"/>
</dbReference>
<keyword evidence="16" id="KW-0479">Metal-binding</keyword>
<accession>A0A1B3BD34</accession>
<gene>
    <name evidence="16" type="primary">coaX</name>
    <name evidence="17" type="ORF">KS2013_2002</name>
</gene>
<dbReference type="RefSeq" id="WP_068993367.1">
    <property type="nucleotide sequence ID" value="NZ_CP012418.1"/>
</dbReference>
<feature type="binding site" evidence="16">
    <location>
        <begin position="110"/>
        <end position="113"/>
    </location>
    <ligand>
        <name>substrate</name>
    </ligand>
</feature>
<dbReference type="NCBIfam" id="TIGR00671">
    <property type="entry name" value="baf"/>
    <property type="match status" value="1"/>
</dbReference>
<organism evidence="17 18">
    <name type="scientific">Kangiella sediminilitoris</name>
    <dbReference type="NCBI Taxonomy" id="1144748"/>
    <lineage>
        <taxon>Bacteria</taxon>
        <taxon>Pseudomonadati</taxon>
        <taxon>Pseudomonadota</taxon>
        <taxon>Gammaproteobacteria</taxon>
        <taxon>Kangiellales</taxon>
        <taxon>Kangiellaceae</taxon>
        <taxon>Kangiella</taxon>
    </lineage>
</organism>
<dbReference type="GO" id="GO:0005737">
    <property type="term" value="C:cytoplasm"/>
    <property type="evidence" value="ECO:0007669"/>
    <property type="project" value="UniProtKB-SubCell"/>
</dbReference>
<evidence type="ECO:0000256" key="1">
    <source>
        <dbReference type="ARBA" id="ARBA00001206"/>
    </source>
</evidence>
<evidence type="ECO:0000256" key="16">
    <source>
        <dbReference type="HAMAP-Rule" id="MF_01274"/>
    </source>
</evidence>
<reference evidence="18" key="1">
    <citation type="submission" date="2015-08" db="EMBL/GenBank/DDBJ databases">
        <authorList>
            <person name="Kim K.M."/>
        </authorList>
    </citation>
    <scope>NUCLEOTIDE SEQUENCE [LARGE SCALE GENOMIC DNA]</scope>
    <source>
        <strain evidence="18">KCTC 23892</strain>
    </source>
</reference>
<dbReference type="GO" id="GO:0005524">
    <property type="term" value="F:ATP binding"/>
    <property type="evidence" value="ECO:0007669"/>
    <property type="project" value="UniProtKB-UniRule"/>
</dbReference>
<sequence length="269" mass="29486">MYLLIDQGNSRCKYLLTQKVSPLLAGEKGAWDNHDFDQVFWSEQLERFAEKPLKKIVVSSVAGQERKGWFKRLCLDVLGLEPIFATTSDEQALDNGCTLYNSYEQPSALGVDRWLAMLEALELNEGACMVVDAGTAITLDVIDSRGKHRGGHIVPGLNLIQQSLLGETQNIAWSAGHDSKLDGSLLGTNTSAAIAFGAEVMVLGYTKEIIAQLAAQELMPGRIIITGGDASLIEKGIKELKGIFSDKLETEYRPDLVLEGLARWFSLNN</sequence>
<evidence type="ECO:0000313" key="17">
    <source>
        <dbReference type="EMBL" id="AOE50711.1"/>
    </source>
</evidence>
<evidence type="ECO:0000256" key="6">
    <source>
        <dbReference type="ARBA" id="ARBA00012102"/>
    </source>
</evidence>
<dbReference type="GO" id="GO:0004594">
    <property type="term" value="F:pantothenate kinase activity"/>
    <property type="evidence" value="ECO:0007669"/>
    <property type="project" value="UniProtKB-UniRule"/>
</dbReference>
<evidence type="ECO:0000256" key="15">
    <source>
        <dbReference type="ARBA" id="ARBA00040883"/>
    </source>
</evidence>
<evidence type="ECO:0000256" key="2">
    <source>
        <dbReference type="ARBA" id="ARBA00001958"/>
    </source>
</evidence>
<dbReference type="EMBL" id="CP012418">
    <property type="protein sequence ID" value="AOE50711.1"/>
    <property type="molecule type" value="Genomic_DNA"/>
</dbReference>
<protein>
    <recommendedName>
        <fullName evidence="15 16">Type III pantothenate kinase</fullName>
        <ecNumber evidence="6 16">2.7.1.33</ecNumber>
    </recommendedName>
    <alternativeName>
        <fullName evidence="16">PanK-III</fullName>
    </alternativeName>
    <alternativeName>
        <fullName evidence="16">Pantothenic acid kinase</fullName>
    </alternativeName>
</protein>
<dbReference type="STRING" id="1144748.KS2013_2002"/>
<comment type="subunit">
    <text evidence="5 16">Homodimer.</text>
</comment>
<dbReference type="EC" id="2.7.1.33" evidence="6 16"/>
<evidence type="ECO:0000256" key="5">
    <source>
        <dbReference type="ARBA" id="ARBA00011738"/>
    </source>
</evidence>
<dbReference type="CDD" id="cd24015">
    <property type="entry name" value="ASKHA_NBD_PanK-III"/>
    <property type="match status" value="1"/>
</dbReference>
<dbReference type="PANTHER" id="PTHR34265:SF1">
    <property type="entry name" value="TYPE III PANTOTHENATE KINASE"/>
    <property type="match status" value="1"/>
</dbReference>
<keyword evidence="10 16" id="KW-0418">Kinase</keyword>
<dbReference type="KEGG" id="ksd:KS2013_2002"/>
<dbReference type="SUPFAM" id="SSF53067">
    <property type="entry name" value="Actin-like ATPase domain"/>
    <property type="match status" value="2"/>
</dbReference>
<dbReference type="InterPro" id="IPR004619">
    <property type="entry name" value="Type_III_PanK"/>
</dbReference>
<dbReference type="PATRIC" id="fig|1144748.3.peg.2021"/>
<evidence type="ECO:0000256" key="4">
    <source>
        <dbReference type="ARBA" id="ARBA00005225"/>
    </source>
</evidence>
<keyword evidence="8 16" id="KW-0808">Transferase</keyword>
<feature type="binding site" evidence="16">
    <location>
        <begin position="6"/>
        <end position="13"/>
    </location>
    <ligand>
        <name>ATP</name>
        <dbReference type="ChEBI" id="CHEBI:30616"/>
    </ligand>
</feature>
<comment type="similarity">
    <text evidence="14 16">Belongs to the type III pantothenate kinase family.</text>
</comment>
<dbReference type="UniPathway" id="UPA00241">
    <property type="reaction ID" value="UER00352"/>
</dbReference>
<keyword evidence="13 16" id="KW-0173">Coenzyme A biosynthesis</keyword>
<dbReference type="GO" id="GO:0046872">
    <property type="term" value="F:metal ion binding"/>
    <property type="evidence" value="ECO:0007669"/>
    <property type="project" value="UniProtKB-KW"/>
</dbReference>
<dbReference type="InterPro" id="IPR043129">
    <property type="entry name" value="ATPase_NBD"/>
</dbReference>
<evidence type="ECO:0000256" key="3">
    <source>
        <dbReference type="ARBA" id="ARBA00004496"/>
    </source>
</evidence>
<dbReference type="Gene3D" id="3.30.420.40">
    <property type="match status" value="2"/>
</dbReference>
<keyword evidence="9 16" id="KW-0547">Nucleotide-binding</keyword>
<keyword evidence="11 16" id="KW-0067">ATP-binding</keyword>
<evidence type="ECO:0000256" key="11">
    <source>
        <dbReference type="ARBA" id="ARBA00022840"/>
    </source>
</evidence>
<name>A0A1B3BD34_9GAMM</name>
<feature type="binding site" evidence="16">
    <location>
        <position position="190"/>
    </location>
    <ligand>
        <name>substrate</name>
    </ligand>
</feature>
<evidence type="ECO:0000256" key="14">
    <source>
        <dbReference type="ARBA" id="ARBA00038036"/>
    </source>
</evidence>
<dbReference type="PANTHER" id="PTHR34265">
    <property type="entry name" value="TYPE III PANTOTHENATE KINASE"/>
    <property type="match status" value="1"/>
</dbReference>
<evidence type="ECO:0000256" key="7">
    <source>
        <dbReference type="ARBA" id="ARBA00022490"/>
    </source>
</evidence>
<feature type="binding site" evidence="16">
    <location>
        <position position="132"/>
    </location>
    <ligand>
        <name>K(+)</name>
        <dbReference type="ChEBI" id="CHEBI:29103"/>
    </ligand>
</feature>
<dbReference type="AlphaFoldDB" id="A0A1B3BD34"/>
<comment type="cofactor">
    <cofactor evidence="16">
        <name>NH4(+)</name>
        <dbReference type="ChEBI" id="CHEBI:28938"/>
    </cofactor>
    <cofactor evidence="16">
        <name>K(+)</name>
        <dbReference type="ChEBI" id="CHEBI:29103"/>
    </cofactor>
    <text evidence="16">A monovalent cation. Ammonium or potassium.</text>
</comment>
<evidence type="ECO:0000256" key="12">
    <source>
        <dbReference type="ARBA" id="ARBA00022958"/>
    </source>
</evidence>
<evidence type="ECO:0000313" key="18">
    <source>
        <dbReference type="Proteomes" id="UP000094147"/>
    </source>
</evidence>
<dbReference type="GO" id="GO:0015937">
    <property type="term" value="P:coenzyme A biosynthetic process"/>
    <property type="evidence" value="ECO:0007669"/>
    <property type="project" value="UniProtKB-UniRule"/>
</dbReference>